<keyword evidence="8" id="KW-1133">Transmembrane helix</keyword>
<sequence>MERHLLVLLFCYGFSAKAQGTGEIYAAPGMAVHLQSPKPPVPVKKKEPPLLAVLPRFWYNTDSIASKTAQEQLLRTIQSQAKYPFIAEKDGVEGIIFVRVVIAPDGQPIKMNVIRRSTTANNQNGAVEALDAESIRAISTMKFEPKIGATDTITIPINYFIR</sequence>
<comment type="caution">
    <text evidence="11">The sequence shown here is derived from an EMBL/GenBank/DDBJ whole genome shotgun (WGS) entry which is preliminary data.</text>
</comment>
<dbReference type="GO" id="GO:0015031">
    <property type="term" value="P:protein transport"/>
    <property type="evidence" value="ECO:0007669"/>
    <property type="project" value="UniProtKB-KW"/>
</dbReference>
<dbReference type="InterPro" id="IPR037682">
    <property type="entry name" value="TonB_C"/>
</dbReference>
<dbReference type="SUPFAM" id="SSF74653">
    <property type="entry name" value="TolA/TonB C-terminal domain"/>
    <property type="match status" value="1"/>
</dbReference>
<dbReference type="RefSeq" id="WP_140468349.1">
    <property type="nucleotide sequence ID" value="NZ_RCYZ01000007.1"/>
</dbReference>
<keyword evidence="6" id="KW-0812">Transmembrane</keyword>
<keyword evidence="3" id="KW-0813">Transport</keyword>
<dbReference type="Pfam" id="PF03544">
    <property type="entry name" value="TonB_C"/>
    <property type="match status" value="1"/>
</dbReference>
<evidence type="ECO:0000256" key="2">
    <source>
        <dbReference type="ARBA" id="ARBA00006555"/>
    </source>
</evidence>
<evidence type="ECO:0000256" key="7">
    <source>
        <dbReference type="ARBA" id="ARBA00022927"/>
    </source>
</evidence>
<dbReference type="InterPro" id="IPR051045">
    <property type="entry name" value="TonB-dependent_transducer"/>
</dbReference>
<protein>
    <submittedName>
        <fullName evidence="11">TonB family protein</fullName>
    </submittedName>
</protein>
<proteinExistence type="inferred from homology"/>
<evidence type="ECO:0000313" key="11">
    <source>
        <dbReference type="EMBL" id="TPG63554.1"/>
    </source>
</evidence>
<keyword evidence="5" id="KW-0997">Cell inner membrane</keyword>
<dbReference type="NCBIfam" id="TIGR01352">
    <property type="entry name" value="tonB_Cterm"/>
    <property type="match status" value="1"/>
</dbReference>
<dbReference type="PANTHER" id="PTHR33446:SF2">
    <property type="entry name" value="PROTEIN TONB"/>
    <property type="match status" value="1"/>
</dbReference>
<dbReference type="GO" id="GO:0031992">
    <property type="term" value="F:energy transducer activity"/>
    <property type="evidence" value="ECO:0007669"/>
    <property type="project" value="TreeGrafter"/>
</dbReference>
<dbReference type="PANTHER" id="PTHR33446">
    <property type="entry name" value="PROTEIN TONB-RELATED"/>
    <property type="match status" value="1"/>
</dbReference>
<dbReference type="AlphaFoldDB" id="A0A502GNU6"/>
<comment type="similarity">
    <text evidence="2">Belongs to the TonB family.</text>
</comment>
<evidence type="ECO:0000259" key="10">
    <source>
        <dbReference type="PROSITE" id="PS52015"/>
    </source>
</evidence>
<dbReference type="EMBL" id="RCYZ01000007">
    <property type="protein sequence ID" value="TPG63554.1"/>
    <property type="molecule type" value="Genomic_DNA"/>
</dbReference>
<name>A0A502GNU6_9BACT</name>
<evidence type="ECO:0000256" key="5">
    <source>
        <dbReference type="ARBA" id="ARBA00022519"/>
    </source>
</evidence>
<dbReference type="OrthoDB" id="649093at2"/>
<evidence type="ECO:0000256" key="4">
    <source>
        <dbReference type="ARBA" id="ARBA00022475"/>
    </source>
</evidence>
<evidence type="ECO:0000256" key="6">
    <source>
        <dbReference type="ARBA" id="ARBA00022692"/>
    </source>
</evidence>
<keyword evidence="7" id="KW-0653">Protein transport</keyword>
<feature type="domain" description="TonB C-terminal" evidence="10">
    <location>
        <begin position="68"/>
        <end position="162"/>
    </location>
</feature>
<dbReference type="Proteomes" id="UP000317646">
    <property type="component" value="Unassembled WGS sequence"/>
</dbReference>
<organism evidence="11 12">
    <name type="scientific">Hymenobacter nivis</name>
    <dbReference type="NCBI Taxonomy" id="1850093"/>
    <lineage>
        <taxon>Bacteria</taxon>
        <taxon>Pseudomonadati</taxon>
        <taxon>Bacteroidota</taxon>
        <taxon>Cytophagia</taxon>
        <taxon>Cytophagales</taxon>
        <taxon>Hymenobacteraceae</taxon>
        <taxon>Hymenobacter</taxon>
    </lineage>
</organism>
<evidence type="ECO:0000313" key="12">
    <source>
        <dbReference type="Proteomes" id="UP000317646"/>
    </source>
</evidence>
<evidence type="ECO:0000256" key="3">
    <source>
        <dbReference type="ARBA" id="ARBA00022448"/>
    </source>
</evidence>
<dbReference type="GO" id="GO:0055085">
    <property type="term" value="P:transmembrane transport"/>
    <property type="evidence" value="ECO:0007669"/>
    <property type="project" value="InterPro"/>
</dbReference>
<evidence type="ECO:0000256" key="8">
    <source>
        <dbReference type="ARBA" id="ARBA00022989"/>
    </source>
</evidence>
<dbReference type="PROSITE" id="PS52015">
    <property type="entry name" value="TONB_CTD"/>
    <property type="match status" value="1"/>
</dbReference>
<reference evidence="11 12" key="1">
    <citation type="journal article" date="2019" name="Environ. Microbiol.">
        <title>Species interactions and distinct microbial communities in high Arctic permafrost affected cryosols are associated with the CH4 and CO2 gas fluxes.</title>
        <authorList>
            <person name="Altshuler I."/>
            <person name="Hamel J."/>
            <person name="Turney S."/>
            <person name="Magnuson E."/>
            <person name="Levesque R."/>
            <person name="Greer C."/>
            <person name="Whyte L.G."/>
        </authorList>
    </citation>
    <scope>NUCLEOTIDE SEQUENCE [LARGE SCALE GENOMIC DNA]</scope>
    <source>
        <strain evidence="11 12">S9.2P</strain>
    </source>
</reference>
<evidence type="ECO:0000256" key="1">
    <source>
        <dbReference type="ARBA" id="ARBA00004383"/>
    </source>
</evidence>
<comment type="subcellular location">
    <subcellularLocation>
        <location evidence="1">Cell inner membrane</location>
        <topology evidence="1">Single-pass membrane protein</topology>
        <orientation evidence="1">Periplasmic side</orientation>
    </subcellularLocation>
</comment>
<dbReference type="GO" id="GO:0098797">
    <property type="term" value="C:plasma membrane protein complex"/>
    <property type="evidence" value="ECO:0007669"/>
    <property type="project" value="TreeGrafter"/>
</dbReference>
<keyword evidence="4" id="KW-1003">Cell membrane</keyword>
<keyword evidence="12" id="KW-1185">Reference proteome</keyword>
<accession>A0A502GNU6</accession>
<dbReference type="InterPro" id="IPR006260">
    <property type="entry name" value="TonB/TolA_C"/>
</dbReference>
<dbReference type="Gene3D" id="3.30.1150.10">
    <property type="match status" value="1"/>
</dbReference>
<gene>
    <name evidence="11" type="ORF">EAH73_15955</name>
</gene>
<evidence type="ECO:0000256" key="9">
    <source>
        <dbReference type="ARBA" id="ARBA00023136"/>
    </source>
</evidence>
<keyword evidence="9" id="KW-0472">Membrane</keyword>